<feature type="compositionally biased region" description="Basic residues" evidence="1">
    <location>
        <begin position="133"/>
        <end position="148"/>
    </location>
</feature>
<reference evidence="2 3" key="1">
    <citation type="submission" date="2014-01" db="EMBL/GenBank/DDBJ databases">
        <title>Genome sequence and analysis of Xanthomonas arboricola pv. pruni.</title>
        <authorList>
            <person name="Fujikawa T."/>
            <person name="Nakazono-Nagaoka E."/>
        </authorList>
    </citation>
    <scope>NUCLEOTIDE SEQUENCE [LARGE SCALE GENOMIC DNA]</scope>
    <source>
        <strain evidence="3">MAFF 301420</strain>
    </source>
</reference>
<dbReference type="Proteomes" id="UP000019084">
    <property type="component" value="Unassembled WGS sequence"/>
</dbReference>
<feature type="region of interest" description="Disordered" evidence="1">
    <location>
        <begin position="1"/>
        <end position="271"/>
    </location>
</feature>
<evidence type="ECO:0000256" key="1">
    <source>
        <dbReference type="SAM" id="MobiDB-lite"/>
    </source>
</evidence>
<feature type="compositionally biased region" description="Basic and acidic residues" evidence="1">
    <location>
        <begin position="66"/>
        <end position="75"/>
    </location>
</feature>
<organism evidence="2 3">
    <name type="scientific">Xanthomonas arboricola pv. pruni MAFF 301420</name>
    <dbReference type="NCBI Taxonomy" id="1418095"/>
    <lineage>
        <taxon>Bacteria</taxon>
        <taxon>Pseudomonadati</taxon>
        <taxon>Pseudomonadota</taxon>
        <taxon>Gammaproteobacteria</taxon>
        <taxon>Lysobacterales</taxon>
        <taxon>Lysobacteraceae</taxon>
        <taxon>Xanthomonas</taxon>
    </lineage>
</organism>
<feature type="compositionally biased region" description="Basic residues" evidence="1">
    <location>
        <begin position="159"/>
        <end position="179"/>
    </location>
</feature>
<proteinExistence type="predicted"/>
<feature type="compositionally biased region" description="Low complexity" evidence="1">
    <location>
        <begin position="286"/>
        <end position="297"/>
    </location>
</feature>
<feature type="compositionally biased region" description="Basic residues" evidence="1">
    <location>
        <begin position="366"/>
        <end position="380"/>
    </location>
</feature>
<feature type="non-terminal residue" evidence="2">
    <location>
        <position position="1"/>
    </location>
</feature>
<feature type="non-terminal residue" evidence="2">
    <location>
        <position position="396"/>
    </location>
</feature>
<accession>W4SJE9</accession>
<feature type="compositionally biased region" description="Gly residues" evidence="1">
    <location>
        <begin position="344"/>
        <end position="357"/>
    </location>
</feature>
<feature type="compositionally biased region" description="Basic and acidic residues" evidence="1">
    <location>
        <begin position="180"/>
        <end position="204"/>
    </location>
</feature>
<feature type="compositionally biased region" description="Basic residues" evidence="1">
    <location>
        <begin position="218"/>
        <end position="229"/>
    </location>
</feature>
<comment type="caution">
    <text evidence="2">The sequence shown here is derived from an EMBL/GenBank/DDBJ whole genome shotgun (WGS) entry which is preliminary data.</text>
</comment>
<feature type="region of interest" description="Disordered" evidence="1">
    <location>
        <begin position="286"/>
        <end position="396"/>
    </location>
</feature>
<name>W4SJE9_9XANT</name>
<sequence length="396" mass="42820">QGRAQGGGQGRRRRADRARGHQAPGRHRQPDRRTGAVAQSPQDPAYPPARRRTRPRGQHPGHRHRAPADRGDAHPHATGQQGVRALPQGGPRCRAHAVQGSGTGTDRRRDGTGPQPGRGPGRPAGAPGAQRDRPRHRIVGPARSHRQAAQRPCAPVRAAGRRLRQHRDPGRRRRHRPRTPARDRPQQGPDRCRSRRPPEHRRVPAFDLHAGLFDQGRSHRHLRPRRGHGRGAIAHPRTQRTDPDPVRTGPRQPLHDPRAADPGDPAHAIGAGRRSGLCLAAGARGRGAARPADLAGLVRRPRRAGPPLAHPAADRPAPLAGRACRTAAATDRGAAAGRRNPLRPGGGPGPRPRGGGDQAPAPRPARTARLRRRHPDRRRPHGADPGCGWIALQRSL</sequence>
<protein>
    <submittedName>
        <fullName evidence="2">Uncharacterized protein</fullName>
    </submittedName>
</protein>
<gene>
    <name evidence="2" type="ORF">XPR_3266</name>
</gene>
<dbReference type="EMBL" id="BAVC01000263">
    <property type="protein sequence ID" value="GAE56631.1"/>
    <property type="molecule type" value="Genomic_DNA"/>
</dbReference>
<evidence type="ECO:0000313" key="3">
    <source>
        <dbReference type="Proteomes" id="UP000019084"/>
    </source>
</evidence>
<evidence type="ECO:0000313" key="2">
    <source>
        <dbReference type="EMBL" id="GAE56631.1"/>
    </source>
</evidence>
<feature type="compositionally biased region" description="Low complexity" evidence="1">
    <location>
        <begin position="320"/>
        <end position="343"/>
    </location>
</feature>
<feature type="compositionally biased region" description="Basic residues" evidence="1">
    <location>
        <begin position="49"/>
        <end position="65"/>
    </location>
</feature>
<dbReference type="AlphaFoldDB" id="W4SJE9"/>